<organism evidence="9 10">
    <name type="scientific">Ruminococcus albus (strain ATCC 27210 / DSM 20455 / JCM 14654 / NCDO 2250 / 7)</name>
    <dbReference type="NCBI Taxonomy" id="697329"/>
    <lineage>
        <taxon>Bacteria</taxon>
        <taxon>Bacillati</taxon>
        <taxon>Bacillota</taxon>
        <taxon>Clostridia</taxon>
        <taxon>Eubacteriales</taxon>
        <taxon>Oscillospiraceae</taxon>
        <taxon>Ruminococcus</taxon>
    </lineage>
</organism>
<name>E6UC48_RUMA7</name>
<dbReference type="AlphaFoldDB" id="E6UC48"/>
<evidence type="ECO:0000256" key="4">
    <source>
        <dbReference type="ARBA" id="ARBA00022475"/>
    </source>
</evidence>
<proteinExistence type="inferred from homology"/>
<evidence type="ECO:0000256" key="5">
    <source>
        <dbReference type="ARBA" id="ARBA00022692"/>
    </source>
</evidence>
<dbReference type="GO" id="GO:0055085">
    <property type="term" value="P:transmembrane transport"/>
    <property type="evidence" value="ECO:0007669"/>
    <property type="project" value="InterPro"/>
</dbReference>
<comment type="subcellular location">
    <subcellularLocation>
        <location evidence="1">Cell membrane</location>
        <topology evidence="1">Multi-pass membrane protein</topology>
    </subcellularLocation>
</comment>
<feature type="transmembrane region" description="Helical" evidence="8">
    <location>
        <begin position="242"/>
        <end position="263"/>
    </location>
</feature>
<dbReference type="PANTHER" id="PTHR36838:SF4">
    <property type="entry name" value="AUXIN EFFLUX CARRIER FAMILY PROTEIN"/>
    <property type="match status" value="1"/>
</dbReference>
<keyword evidence="3" id="KW-0813">Transport</keyword>
<evidence type="ECO:0000256" key="7">
    <source>
        <dbReference type="ARBA" id="ARBA00023136"/>
    </source>
</evidence>
<evidence type="ECO:0000256" key="8">
    <source>
        <dbReference type="SAM" id="Phobius"/>
    </source>
</evidence>
<keyword evidence="5 8" id="KW-0812">Transmembrane</keyword>
<reference evidence="9 10" key="1">
    <citation type="journal article" date="2011" name="J. Bacteriol.">
        <title>Complete genome of the cellulolytic ruminal bacterium Ruminococcus albus 7.</title>
        <authorList>
            <person name="Suen G."/>
            <person name="Stevenson D.M."/>
            <person name="Bruce D.C."/>
            <person name="Chertkov O."/>
            <person name="Copeland A."/>
            <person name="Cheng J.F."/>
            <person name="Detter C."/>
            <person name="Detter J.C."/>
            <person name="Goodwin L.A."/>
            <person name="Han C.S."/>
            <person name="Hauser L.J."/>
            <person name="Ivanova N.N."/>
            <person name="Kyrpides N.C."/>
            <person name="Land M.L."/>
            <person name="Lapidus A."/>
            <person name="Lucas S."/>
            <person name="Ovchinnikova G."/>
            <person name="Pitluck S."/>
            <person name="Tapia R."/>
            <person name="Woyke T."/>
            <person name="Boyum J."/>
            <person name="Mead D."/>
            <person name="Weimer P.J."/>
        </authorList>
    </citation>
    <scope>NUCLEOTIDE SEQUENCE [LARGE SCALE GENOMIC DNA]</scope>
    <source>
        <strain evidence="10">ATCC 27210 / DSM 20455 / JCM 14654 / NCDO 2250 / 7</strain>
    </source>
</reference>
<dbReference type="PANTHER" id="PTHR36838">
    <property type="entry name" value="AUXIN EFFLUX CARRIER FAMILY PROTEIN"/>
    <property type="match status" value="1"/>
</dbReference>
<dbReference type="Gene3D" id="1.20.1530.20">
    <property type="match status" value="1"/>
</dbReference>
<feature type="transmembrane region" description="Helical" evidence="8">
    <location>
        <begin position="213"/>
        <end position="230"/>
    </location>
</feature>
<keyword evidence="7 8" id="KW-0472">Membrane</keyword>
<feature type="transmembrane region" description="Helical" evidence="8">
    <location>
        <begin position="69"/>
        <end position="92"/>
    </location>
</feature>
<evidence type="ECO:0000256" key="1">
    <source>
        <dbReference type="ARBA" id="ARBA00004651"/>
    </source>
</evidence>
<accession>E6UC48</accession>
<feature type="transmembrane region" description="Helical" evidence="8">
    <location>
        <begin position="38"/>
        <end position="57"/>
    </location>
</feature>
<gene>
    <name evidence="9" type="ordered locus">Rumal_2184</name>
</gene>
<dbReference type="InterPro" id="IPR004776">
    <property type="entry name" value="Mem_transp_PIN-like"/>
</dbReference>
<dbReference type="OrthoDB" id="9794315at2"/>
<sequence>MLDAFAFSANAVLPIVFLIVLGYLFKRSGLLTTEFLNVGNKLVFRVLLPVMLFLNVYSIERIRDVNIGFIIYGVAAVFAVFFLGIAVGCMITRENAKRGALIQAVFRSNYAIIGIPLAASLFGEKGAAAAGVMSAFCVPLFNILSVITLTVFGKKDDRKRPDLMGILRDIIRNPLIIGTFSGLAVLAVREVLVKNGISFRLNDISVVFRTLETLKSMCTPLALIVLGGKFEFRTAARLKREIILGTLIRTLAVPILGLGTAYFLGERLHLGGEHFASYVGVFATPVAVASAVMAKEMGADEELAGQLVIWTTLAGTFTIFIYVTILRSVGIF</sequence>
<feature type="transmembrane region" description="Helical" evidence="8">
    <location>
        <begin position="104"/>
        <end position="122"/>
    </location>
</feature>
<dbReference type="Proteomes" id="UP000006919">
    <property type="component" value="Chromosome"/>
</dbReference>
<keyword evidence="4" id="KW-1003">Cell membrane</keyword>
<keyword evidence="6 8" id="KW-1133">Transmembrane helix</keyword>
<evidence type="ECO:0000313" key="10">
    <source>
        <dbReference type="Proteomes" id="UP000006919"/>
    </source>
</evidence>
<dbReference type="EMBL" id="CP002403">
    <property type="protein sequence ID" value="ADU22670.1"/>
    <property type="molecule type" value="Genomic_DNA"/>
</dbReference>
<dbReference type="HOGENOM" id="CLU_056175_3_0_9"/>
<dbReference type="eggNOG" id="COG0679">
    <property type="taxonomic scope" value="Bacteria"/>
</dbReference>
<feature type="transmembrane region" description="Helical" evidence="8">
    <location>
        <begin position="275"/>
        <end position="295"/>
    </location>
</feature>
<evidence type="ECO:0000256" key="3">
    <source>
        <dbReference type="ARBA" id="ARBA00022448"/>
    </source>
</evidence>
<evidence type="ECO:0000256" key="6">
    <source>
        <dbReference type="ARBA" id="ARBA00022989"/>
    </source>
</evidence>
<feature type="transmembrane region" description="Helical" evidence="8">
    <location>
        <begin position="128"/>
        <end position="152"/>
    </location>
</feature>
<evidence type="ECO:0000313" key="9">
    <source>
        <dbReference type="EMBL" id="ADU22670.1"/>
    </source>
</evidence>
<feature type="transmembrane region" description="Helical" evidence="8">
    <location>
        <begin position="173"/>
        <end position="193"/>
    </location>
</feature>
<protein>
    <submittedName>
        <fullName evidence="9">Auxin Efflux Carrier</fullName>
    </submittedName>
</protein>
<dbReference type="STRING" id="697329.Rumal_2184"/>
<feature type="transmembrane region" description="Helical" evidence="8">
    <location>
        <begin position="6"/>
        <end position="26"/>
    </location>
</feature>
<dbReference type="Pfam" id="PF03547">
    <property type="entry name" value="Mem_trans"/>
    <property type="match status" value="1"/>
</dbReference>
<feature type="transmembrane region" description="Helical" evidence="8">
    <location>
        <begin position="307"/>
        <end position="326"/>
    </location>
</feature>
<comment type="similarity">
    <text evidence="2">Belongs to the auxin efflux carrier (TC 2.A.69) family.</text>
</comment>
<dbReference type="KEGG" id="ral:Rumal_2184"/>
<dbReference type="InterPro" id="IPR038770">
    <property type="entry name" value="Na+/solute_symporter_sf"/>
</dbReference>
<dbReference type="GO" id="GO:0005886">
    <property type="term" value="C:plasma membrane"/>
    <property type="evidence" value="ECO:0007669"/>
    <property type="project" value="UniProtKB-SubCell"/>
</dbReference>
<evidence type="ECO:0000256" key="2">
    <source>
        <dbReference type="ARBA" id="ARBA00010145"/>
    </source>
</evidence>
<dbReference type="RefSeq" id="WP_013498827.1">
    <property type="nucleotide sequence ID" value="NC_014833.1"/>
</dbReference>